<evidence type="ECO:0000256" key="1">
    <source>
        <dbReference type="ARBA" id="ARBA00022741"/>
    </source>
</evidence>
<dbReference type="Gene3D" id="3.40.50.12780">
    <property type="entry name" value="N-terminal domain of ligase-like"/>
    <property type="match status" value="1"/>
</dbReference>
<organism evidence="4 5">
    <name type="scientific">Crotalaria pallida</name>
    <name type="common">Smooth rattlebox</name>
    <name type="synonym">Crotalaria striata</name>
    <dbReference type="NCBI Taxonomy" id="3830"/>
    <lineage>
        <taxon>Eukaryota</taxon>
        <taxon>Viridiplantae</taxon>
        <taxon>Streptophyta</taxon>
        <taxon>Embryophyta</taxon>
        <taxon>Tracheophyta</taxon>
        <taxon>Spermatophyta</taxon>
        <taxon>Magnoliopsida</taxon>
        <taxon>eudicotyledons</taxon>
        <taxon>Gunneridae</taxon>
        <taxon>Pentapetalae</taxon>
        <taxon>rosids</taxon>
        <taxon>fabids</taxon>
        <taxon>Fabales</taxon>
        <taxon>Fabaceae</taxon>
        <taxon>Papilionoideae</taxon>
        <taxon>50 kb inversion clade</taxon>
        <taxon>genistoids sensu lato</taxon>
        <taxon>core genistoids</taxon>
        <taxon>Crotalarieae</taxon>
        <taxon>Crotalaria</taxon>
    </lineage>
</organism>
<keyword evidence="2" id="KW-0067">ATP-binding</keyword>
<feature type="domain" description="AMP-dependent synthetase/ligase" evidence="3">
    <location>
        <begin position="15"/>
        <end position="224"/>
    </location>
</feature>
<dbReference type="InterPro" id="IPR042099">
    <property type="entry name" value="ANL_N_sf"/>
</dbReference>
<comment type="caution">
    <text evidence="4">The sequence shown here is derived from an EMBL/GenBank/DDBJ whole genome shotgun (WGS) entry which is preliminary data.</text>
</comment>
<dbReference type="Pfam" id="PF00501">
    <property type="entry name" value="AMP-binding"/>
    <property type="match status" value="1"/>
</dbReference>
<accession>A0AAN9F651</accession>
<gene>
    <name evidence="4" type="ORF">RIF29_23837</name>
</gene>
<evidence type="ECO:0000313" key="4">
    <source>
        <dbReference type="EMBL" id="KAK7270587.1"/>
    </source>
</evidence>
<dbReference type="InterPro" id="IPR000873">
    <property type="entry name" value="AMP-dep_synth/lig_dom"/>
</dbReference>
<dbReference type="AlphaFoldDB" id="A0AAN9F651"/>
<evidence type="ECO:0000259" key="3">
    <source>
        <dbReference type="Pfam" id="PF00501"/>
    </source>
</evidence>
<dbReference type="PANTHER" id="PTHR43272:SF33">
    <property type="entry name" value="AMP-BINDING DOMAIN-CONTAINING PROTEIN-RELATED"/>
    <property type="match status" value="1"/>
</dbReference>
<dbReference type="GO" id="GO:0005524">
    <property type="term" value="F:ATP binding"/>
    <property type="evidence" value="ECO:0007669"/>
    <property type="project" value="UniProtKB-KW"/>
</dbReference>
<dbReference type="GO" id="GO:0016020">
    <property type="term" value="C:membrane"/>
    <property type="evidence" value="ECO:0007669"/>
    <property type="project" value="TreeGrafter"/>
</dbReference>
<reference evidence="4 5" key="1">
    <citation type="submission" date="2024-01" db="EMBL/GenBank/DDBJ databases">
        <title>The genomes of 5 underutilized Papilionoideae crops provide insights into root nodulation and disease resistanc.</title>
        <authorList>
            <person name="Yuan L."/>
        </authorList>
    </citation>
    <scope>NUCLEOTIDE SEQUENCE [LARGE SCALE GENOMIC DNA]</scope>
    <source>
        <strain evidence="4">ZHUSHIDOU_FW_LH</strain>
        <tissue evidence="4">Leaf</tissue>
    </source>
</reference>
<dbReference type="PANTHER" id="PTHR43272">
    <property type="entry name" value="LONG-CHAIN-FATTY-ACID--COA LIGASE"/>
    <property type="match status" value="1"/>
</dbReference>
<protein>
    <recommendedName>
        <fullName evidence="3">AMP-dependent synthetase/ligase domain-containing protein</fullName>
    </recommendedName>
</protein>
<evidence type="ECO:0000313" key="5">
    <source>
        <dbReference type="Proteomes" id="UP001372338"/>
    </source>
</evidence>
<keyword evidence="5" id="KW-1185">Reference proteome</keyword>
<name>A0AAN9F651_CROPI</name>
<evidence type="ECO:0000256" key="2">
    <source>
        <dbReference type="ARBA" id="ARBA00022840"/>
    </source>
</evidence>
<dbReference type="GO" id="GO:0004467">
    <property type="term" value="F:long-chain fatty acid-CoA ligase activity"/>
    <property type="evidence" value="ECO:0007669"/>
    <property type="project" value="TreeGrafter"/>
</dbReference>
<keyword evidence="1" id="KW-0547">Nucleotide-binding</keyword>
<proteinExistence type="predicted"/>
<dbReference type="GO" id="GO:0005783">
    <property type="term" value="C:endoplasmic reticulum"/>
    <property type="evidence" value="ECO:0007669"/>
    <property type="project" value="TreeGrafter"/>
</dbReference>
<sequence>MLLAPLLMKNSTLLIYISYLPLAHIYEQANQALTVYFGIAVGFYQGDNMKLMDDLAALRPTIFCSVPRLYNRIYAGIIGAVKTSGGLRERIFNAAYNAKRQAMLHGKNPSTMWDRLVFNKIKEKLGGRVRLMVSGASPLSPDIMEFLKICFGGRVTEGYGMTDSTCVISCIDDGDNLSGHVGSPSPACEVKLVDVPEMNYTSDDKPNPRGEICVRGPIIFQGYYKDEAQTREIIDEEGWLHTGDIGTWLPGGRLKIIDRKKNIFKLAQGEYIAPEKSENVYVKCKFAAQCFVYGKEMRSYKFSKALCIMIYNILADMDAIGRKAQLRGFEFVKAVTLVLEPFTLENGLLTPTFKIKRPQAKDYFAKPISDMYNELSVADDPSQKMN</sequence>
<dbReference type="EMBL" id="JAYWIO010000004">
    <property type="protein sequence ID" value="KAK7270587.1"/>
    <property type="molecule type" value="Genomic_DNA"/>
</dbReference>
<dbReference type="Proteomes" id="UP001372338">
    <property type="component" value="Unassembled WGS sequence"/>
</dbReference>
<dbReference type="SUPFAM" id="SSF56801">
    <property type="entry name" value="Acetyl-CoA synthetase-like"/>
    <property type="match status" value="1"/>
</dbReference>